<dbReference type="Proteomes" id="UP000252189">
    <property type="component" value="Unassembled WGS sequence"/>
</dbReference>
<evidence type="ECO:0000313" key="1">
    <source>
        <dbReference type="EMBL" id="RCU47888.1"/>
    </source>
</evidence>
<dbReference type="OrthoDB" id="346411at2157"/>
<protein>
    <submittedName>
        <fullName evidence="1">Uncharacterized protein</fullName>
    </submittedName>
</protein>
<dbReference type="RefSeq" id="WP_114449447.1">
    <property type="nucleotide sequence ID" value="NZ_QPHM01000001.1"/>
</dbReference>
<dbReference type="AlphaFoldDB" id="A0A368NBI8"/>
<reference evidence="1 2" key="1">
    <citation type="submission" date="2018-07" db="EMBL/GenBank/DDBJ databases">
        <title>Genome sequences of Haloplanus salinus JCM 18368T.</title>
        <authorList>
            <person name="Kim Y.B."/>
            <person name="Roh S.W."/>
        </authorList>
    </citation>
    <scope>NUCLEOTIDE SEQUENCE [LARGE SCALE GENOMIC DNA]</scope>
    <source>
        <strain evidence="1 2">JCM 18368</strain>
    </source>
</reference>
<proteinExistence type="predicted"/>
<keyword evidence="2" id="KW-1185">Reference proteome</keyword>
<organism evidence="1 2">
    <name type="scientific">Haloplanus salinus</name>
    <dbReference type="NCBI Taxonomy" id="1126245"/>
    <lineage>
        <taxon>Archaea</taxon>
        <taxon>Methanobacteriati</taxon>
        <taxon>Methanobacteriota</taxon>
        <taxon>Stenosarchaea group</taxon>
        <taxon>Halobacteria</taxon>
        <taxon>Halobacteriales</taxon>
        <taxon>Haloferacaceae</taxon>
        <taxon>Haloplanus</taxon>
    </lineage>
</organism>
<sequence length="143" mass="16130">MTEITTPDSDQTENRREAATILRTGADTYEKKTRDYGSSWRNIGVILEIMAHGEPIVLDSTEKVIAFGLFTRRLDKFSREFFGTFFADEMNFESVGDSAEDEMVYAAMSAENHADMAEKAALVERLAEGYRETYEDTEDAEAA</sequence>
<name>A0A368NBI8_9EURY</name>
<comment type="caution">
    <text evidence="1">The sequence shown here is derived from an EMBL/GenBank/DDBJ whole genome shotgun (WGS) entry which is preliminary data.</text>
</comment>
<gene>
    <name evidence="1" type="ORF">DU504_11650</name>
</gene>
<dbReference type="EMBL" id="QPHM01000001">
    <property type="protein sequence ID" value="RCU47888.1"/>
    <property type="molecule type" value="Genomic_DNA"/>
</dbReference>
<evidence type="ECO:0000313" key="2">
    <source>
        <dbReference type="Proteomes" id="UP000252189"/>
    </source>
</evidence>
<accession>A0A368NBI8</accession>